<dbReference type="InterPro" id="IPR057326">
    <property type="entry name" value="KR_dom"/>
</dbReference>
<evidence type="ECO:0000256" key="1">
    <source>
        <dbReference type="ARBA" id="ARBA00006484"/>
    </source>
</evidence>
<organism evidence="4 5">
    <name type="scientific">Sutterella parvirubra YIT 11816</name>
    <dbReference type="NCBI Taxonomy" id="762967"/>
    <lineage>
        <taxon>Bacteria</taxon>
        <taxon>Pseudomonadati</taxon>
        <taxon>Pseudomonadota</taxon>
        <taxon>Betaproteobacteria</taxon>
        <taxon>Burkholderiales</taxon>
        <taxon>Sutterellaceae</taxon>
        <taxon>Sutterella</taxon>
    </lineage>
</organism>
<comment type="caution">
    <text evidence="4">The sequence shown here is derived from an EMBL/GenBank/DDBJ whole genome shotgun (WGS) entry which is preliminary data.</text>
</comment>
<dbReference type="InterPro" id="IPR036291">
    <property type="entry name" value="NAD(P)-bd_dom_sf"/>
</dbReference>
<dbReference type="InterPro" id="IPR002347">
    <property type="entry name" value="SDR_fam"/>
</dbReference>
<sequence length="254" mass="26618">MPPISPKKPAGPRTVLVTGSSRGIGRAVALALVRAGFGVVLHGRSMSPALEDALAAVRAEADDLPVRALTFDVTDREAAKEALLSDVEANGAYWGIVVNAGRAADETFAGMTPEQWDDVIGTDLNGFYNVVQPLVLPMVRARRGGRIVAVSSISGVMGNRGQVNYAAAKAGLIGACKSLAIELASRGITVNAVAPGLIETDMVDEHISEHALPLIPMKRMGRPEEVADVVRFLVSDDASYVTRSVIEVDGGIHG</sequence>
<dbReference type="STRING" id="762967.HMPREF9440_01046"/>
<protein>
    <submittedName>
        <fullName evidence="4">Putative 3-oxoacyl-(Acyl-carrier-protein) reductase</fullName>
    </submittedName>
</protein>
<dbReference type="Proteomes" id="UP000004956">
    <property type="component" value="Unassembled WGS sequence"/>
</dbReference>
<dbReference type="PRINTS" id="PR00081">
    <property type="entry name" value="GDHRDH"/>
</dbReference>
<evidence type="ECO:0000256" key="2">
    <source>
        <dbReference type="ARBA" id="ARBA00023002"/>
    </source>
</evidence>
<dbReference type="RefSeq" id="WP_008541839.1">
    <property type="nucleotide sequence ID" value="NZ_JH604942.1"/>
</dbReference>
<evidence type="ECO:0000313" key="4">
    <source>
        <dbReference type="EMBL" id="EHY31581.1"/>
    </source>
</evidence>
<feature type="domain" description="Ketoreductase" evidence="3">
    <location>
        <begin position="13"/>
        <end position="196"/>
    </location>
</feature>
<dbReference type="Pfam" id="PF13561">
    <property type="entry name" value="adh_short_C2"/>
    <property type="match status" value="1"/>
</dbReference>
<dbReference type="SMART" id="SM00822">
    <property type="entry name" value="PKS_KR"/>
    <property type="match status" value="1"/>
</dbReference>
<reference evidence="4 5" key="1">
    <citation type="submission" date="2011-11" db="EMBL/GenBank/DDBJ databases">
        <authorList>
            <person name="Weinstock G."/>
            <person name="Sodergren E."/>
            <person name="Clifton S."/>
            <person name="Fulton L."/>
            <person name="Fulton B."/>
            <person name="Courtney L."/>
            <person name="Fronick C."/>
            <person name="Harrison M."/>
            <person name="Strong C."/>
            <person name="Farmer C."/>
            <person name="Delahaunty K."/>
            <person name="Markovic C."/>
            <person name="Hall O."/>
            <person name="Minx P."/>
            <person name="Tomlinson C."/>
            <person name="Mitreva M."/>
            <person name="Hou S."/>
            <person name="Chen J."/>
            <person name="Wollam A."/>
            <person name="Pepin K.H."/>
            <person name="Johnson M."/>
            <person name="Bhonagiri V."/>
            <person name="Zhang X."/>
            <person name="Suruliraj S."/>
            <person name="Warren W."/>
            <person name="Chinwalla A."/>
            <person name="Mardis E.R."/>
            <person name="Wilson R.K."/>
        </authorList>
    </citation>
    <scope>NUCLEOTIDE SEQUENCE [LARGE SCALE GENOMIC DNA]</scope>
    <source>
        <strain evidence="4 5">YIT 11816</strain>
    </source>
</reference>
<dbReference type="OrthoDB" id="9802564at2"/>
<keyword evidence="5" id="KW-1185">Reference proteome</keyword>
<dbReference type="FunFam" id="3.40.50.720:FF:000173">
    <property type="entry name" value="3-oxoacyl-[acyl-carrier protein] reductase"/>
    <property type="match status" value="1"/>
</dbReference>
<dbReference type="HOGENOM" id="CLU_010194_1_3_4"/>
<proteinExistence type="inferred from homology"/>
<gene>
    <name evidence="4" type="ORF">HMPREF9440_01046</name>
</gene>
<dbReference type="NCBIfam" id="NF004200">
    <property type="entry name" value="PRK05653.1-5"/>
    <property type="match status" value="1"/>
</dbReference>
<dbReference type="PATRIC" id="fig|762967.3.peg.831"/>
<dbReference type="GO" id="GO:0016491">
    <property type="term" value="F:oxidoreductase activity"/>
    <property type="evidence" value="ECO:0007669"/>
    <property type="project" value="UniProtKB-KW"/>
</dbReference>
<name>H3KE82_9BURK</name>
<evidence type="ECO:0000259" key="3">
    <source>
        <dbReference type="SMART" id="SM00822"/>
    </source>
</evidence>
<dbReference type="PANTHER" id="PTHR42879">
    <property type="entry name" value="3-OXOACYL-(ACYL-CARRIER-PROTEIN) REDUCTASE"/>
    <property type="match status" value="1"/>
</dbReference>
<dbReference type="Gene3D" id="3.40.50.720">
    <property type="entry name" value="NAD(P)-binding Rossmann-like Domain"/>
    <property type="match status" value="1"/>
</dbReference>
<comment type="similarity">
    <text evidence="1">Belongs to the short-chain dehydrogenases/reductases (SDR) family.</text>
</comment>
<accession>H3KE82</accession>
<dbReference type="InterPro" id="IPR050259">
    <property type="entry name" value="SDR"/>
</dbReference>
<dbReference type="PRINTS" id="PR00080">
    <property type="entry name" value="SDRFAMILY"/>
</dbReference>
<keyword evidence="2" id="KW-0560">Oxidoreductase</keyword>
<dbReference type="AlphaFoldDB" id="H3KE82"/>
<dbReference type="EMBL" id="AFBQ01000141">
    <property type="protein sequence ID" value="EHY31581.1"/>
    <property type="molecule type" value="Genomic_DNA"/>
</dbReference>
<dbReference type="SUPFAM" id="SSF51735">
    <property type="entry name" value="NAD(P)-binding Rossmann-fold domains"/>
    <property type="match status" value="1"/>
</dbReference>
<dbReference type="PANTHER" id="PTHR42879:SF2">
    <property type="entry name" value="3-OXOACYL-[ACYL-CARRIER-PROTEIN] REDUCTASE FABG"/>
    <property type="match status" value="1"/>
</dbReference>
<dbReference type="NCBIfam" id="NF009466">
    <property type="entry name" value="PRK12826.1-2"/>
    <property type="match status" value="1"/>
</dbReference>
<evidence type="ECO:0000313" key="5">
    <source>
        <dbReference type="Proteomes" id="UP000004956"/>
    </source>
</evidence>